<accession>A0A9W7ZYK4</accession>
<protein>
    <recommendedName>
        <fullName evidence="2">Hyaluronan/mRNA-binding protein domain-containing protein</fullName>
    </recommendedName>
</protein>
<evidence type="ECO:0000256" key="1">
    <source>
        <dbReference type="SAM" id="MobiDB-lite"/>
    </source>
</evidence>
<feature type="compositionally biased region" description="Low complexity" evidence="1">
    <location>
        <begin position="128"/>
        <end position="166"/>
    </location>
</feature>
<feature type="compositionally biased region" description="Low complexity" evidence="1">
    <location>
        <begin position="274"/>
        <end position="294"/>
    </location>
</feature>
<feature type="compositionally biased region" description="Gly residues" evidence="1">
    <location>
        <begin position="80"/>
        <end position="95"/>
    </location>
</feature>
<dbReference type="GO" id="GO:0003723">
    <property type="term" value="F:RNA binding"/>
    <property type="evidence" value="ECO:0007669"/>
    <property type="project" value="InterPro"/>
</dbReference>
<feature type="compositionally biased region" description="Basic and acidic residues" evidence="1">
    <location>
        <begin position="178"/>
        <end position="201"/>
    </location>
</feature>
<evidence type="ECO:0000313" key="4">
    <source>
        <dbReference type="Proteomes" id="UP001150569"/>
    </source>
</evidence>
<dbReference type="InterPro" id="IPR039764">
    <property type="entry name" value="HABP4/SERBP1-like"/>
</dbReference>
<dbReference type="PANTHER" id="PTHR12299">
    <property type="entry name" value="HYALURONIC ACID-BINDING PROTEIN 4"/>
    <property type="match status" value="1"/>
</dbReference>
<feature type="compositionally biased region" description="Basic and acidic residues" evidence="1">
    <location>
        <begin position="244"/>
        <end position="257"/>
    </location>
</feature>
<dbReference type="Proteomes" id="UP001150569">
    <property type="component" value="Unassembled WGS sequence"/>
</dbReference>
<comment type="caution">
    <text evidence="3">The sequence shown here is derived from an EMBL/GenBank/DDBJ whole genome shotgun (WGS) entry which is preliminary data.</text>
</comment>
<name>A0A9W7ZYK4_9FUNG</name>
<dbReference type="Pfam" id="PF04774">
    <property type="entry name" value="HABP4_PAI-RBP1"/>
    <property type="match status" value="1"/>
</dbReference>
<dbReference type="AlphaFoldDB" id="A0A9W7ZYK4"/>
<proteinExistence type="predicted"/>
<keyword evidence="4" id="KW-1185">Reference proteome</keyword>
<organism evidence="3 4">
    <name type="scientific">Tieghemiomyces parasiticus</name>
    <dbReference type="NCBI Taxonomy" id="78921"/>
    <lineage>
        <taxon>Eukaryota</taxon>
        <taxon>Fungi</taxon>
        <taxon>Fungi incertae sedis</taxon>
        <taxon>Zoopagomycota</taxon>
        <taxon>Kickxellomycotina</taxon>
        <taxon>Dimargaritomycetes</taxon>
        <taxon>Dimargaritales</taxon>
        <taxon>Dimargaritaceae</taxon>
        <taxon>Tieghemiomyces</taxon>
    </lineage>
</organism>
<dbReference type="SMART" id="SM01233">
    <property type="entry name" value="HABP4_PAI-RBP1"/>
    <property type="match status" value="1"/>
</dbReference>
<dbReference type="GO" id="GO:0005737">
    <property type="term" value="C:cytoplasm"/>
    <property type="evidence" value="ECO:0007669"/>
    <property type="project" value="TreeGrafter"/>
</dbReference>
<reference evidence="3" key="1">
    <citation type="submission" date="2022-07" db="EMBL/GenBank/DDBJ databases">
        <title>Phylogenomic reconstructions and comparative analyses of Kickxellomycotina fungi.</title>
        <authorList>
            <person name="Reynolds N.K."/>
            <person name="Stajich J.E."/>
            <person name="Barry K."/>
            <person name="Grigoriev I.V."/>
            <person name="Crous P."/>
            <person name="Smith M.E."/>
        </authorList>
    </citation>
    <scope>NUCLEOTIDE SEQUENCE</scope>
    <source>
        <strain evidence="3">RSA 861</strain>
    </source>
</reference>
<gene>
    <name evidence="3" type="ORF">IWQ60_007293</name>
</gene>
<feature type="domain" description="Hyaluronan/mRNA-binding protein" evidence="2">
    <location>
        <begin position="99"/>
        <end position="205"/>
    </location>
</feature>
<feature type="region of interest" description="Disordered" evidence="1">
    <location>
        <begin position="1"/>
        <end position="310"/>
    </location>
</feature>
<dbReference type="GO" id="GO:0005634">
    <property type="term" value="C:nucleus"/>
    <property type="evidence" value="ECO:0007669"/>
    <property type="project" value="TreeGrafter"/>
</dbReference>
<feature type="compositionally biased region" description="Basic and acidic residues" evidence="1">
    <location>
        <begin position="96"/>
        <end position="116"/>
    </location>
</feature>
<dbReference type="PANTHER" id="PTHR12299:SF17">
    <property type="entry name" value="AT19571P-RELATED"/>
    <property type="match status" value="1"/>
</dbReference>
<dbReference type="EMBL" id="JANBPT010000479">
    <property type="protein sequence ID" value="KAJ1919218.1"/>
    <property type="molecule type" value="Genomic_DNA"/>
</dbReference>
<evidence type="ECO:0000259" key="2">
    <source>
        <dbReference type="SMART" id="SM01233"/>
    </source>
</evidence>
<feature type="compositionally biased region" description="Basic and acidic residues" evidence="1">
    <location>
        <begin position="38"/>
        <end position="51"/>
    </location>
</feature>
<dbReference type="InterPro" id="IPR006861">
    <property type="entry name" value="HABP4_PAIRBP1-bd"/>
</dbReference>
<sequence length="310" mass="32469">MSVASRNPFDLLTEDMDGLVVKGDNKKKGKATGAAAAKKVDTAKEAEKAKQAADPSIRNGIRYINPRDLISNSRSDRGPSRGGARGGRGGRGGARGGDRANNYDRHSRTGLHDSAKKVNQGWGKATEGSAPAVTAAEGAAAPGEEGAAAPATEEGAEASAEKPAAAPRREEPEEEEEVIRTLDDYRKEAAKRSKAAAELRAKSAGRLANEGTDDSQWKDAVPLNRQTEEFFTATSTGGSKKSRSKESRIKTQLDIEQRFAPIRRGGFRGDDGSARPARGGASSSATRGGRSGAPVNTQDQRAFPTLGGGN</sequence>
<dbReference type="Gene3D" id="6.10.140.1040">
    <property type="match status" value="1"/>
</dbReference>
<evidence type="ECO:0000313" key="3">
    <source>
        <dbReference type="EMBL" id="KAJ1919218.1"/>
    </source>
</evidence>